<keyword evidence="4" id="KW-0028">Amino-acid biosynthesis</keyword>
<feature type="non-terminal residue" evidence="8">
    <location>
        <position position="1"/>
    </location>
</feature>
<evidence type="ECO:0000256" key="5">
    <source>
        <dbReference type="ARBA" id="ARBA00022679"/>
    </source>
</evidence>
<dbReference type="UniPathway" id="UPA00033">
    <property type="reaction ID" value="UER00038"/>
</dbReference>
<protein>
    <submittedName>
        <fullName evidence="8">Aspartate aminotransferase family protein</fullName>
    </submittedName>
</protein>
<dbReference type="CDD" id="cd00610">
    <property type="entry name" value="OAT_like"/>
    <property type="match status" value="1"/>
</dbReference>
<comment type="cofactor">
    <cofactor evidence="1">
        <name>pyridoxal 5'-phosphate</name>
        <dbReference type="ChEBI" id="CHEBI:597326"/>
    </cofactor>
</comment>
<dbReference type="UniPathway" id="UPA00068"/>
<keyword evidence="2" id="KW-0963">Cytoplasm</keyword>
<organism evidence="8 9">
    <name type="scientific">Caldiarchaeum subterraneum</name>
    <dbReference type="NCBI Taxonomy" id="311458"/>
    <lineage>
        <taxon>Archaea</taxon>
        <taxon>Nitrososphaerota</taxon>
        <taxon>Candidatus Caldarchaeales</taxon>
        <taxon>Candidatus Caldarchaeaceae</taxon>
        <taxon>Candidatus Caldarchaeum</taxon>
    </lineage>
</organism>
<comment type="similarity">
    <text evidence="7">Belongs to the class-III pyridoxal-phosphate-dependent aminotransferase family.</text>
</comment>
<dbReference type="SUPFAM" id="SSF53383">
    <property type="entry name" value="PLP-dependent transferases"/>
    <property type="match status" value="1"/>
</dbReference>
<evidence type="ECO:0000313" key="8">
    <source>
        <dbReference type="EMBL" id="HIQ28964.1"/>
    </source>
</evidence>
<evidence type="ECO:0000313" key="9">
    <source>
        <dbReference type="Proteomes" id="UP000608579"/>
    </source>
</evidence>
<dbReference type="FunFam" id="3.40.640.10:FF:000004">
    <property type="entry name" value="Acetylornithine aminotransferase"/>
    <property type="match status" value="1"/>
</dbReference>
<evidence type="ECO:0000256" key="2">
    <source>
        <dbReference type="ARBA" id="ARBA00022490"/>
    </source>
</evidence>
<dbReference type="InterPro" id="IPR037537">
    <property type="entry name" value="LysJ"/>
</dbReference>
<dbReference type="GO" id="GO:0030170">
    <property type="term" value="F:pyridoxal phosphate binding"/>
    <property type="evidence" value="ECO:0007669"/>
    <property type="project" value="InterPro"/>
</dbReference>
<dbReference type="Proteomes" id="UP000608579">
    <property type="component" value="Unassembled WGS sequence"/>
</dbReference>
<dbReference type="InterPro" id="IPR005814">
    <property type="entry name" value="Aminotrans_3"/>
</dbReference>
<dbReference type="PIRSF" id="PIRSF000521">
    <property type="entry name" value="Transaminase_4ab_Lys_Orn"/>
    <property type="match status" value="1"/>
</dbReference>
<dbReference type="InterPro" id="IPR049704">
    <property type="entry name" value="Aminotrans_3_PPA_site"/>
</dbReference>
<dbReference type="AlphaFoldDB" id="A0A833E9A8"/>
<dbReference type="PANTHER" id="PTHR11986">
    <property type="entry name" value="AMINOTRANSFERASE CLASS III"/>
    <property type="match status" value="1"/>
</dbReference>
<dbReference type="InterPro" id="IPR015421">
    <property type="entry name" value="PyrdxlP-dep_Trfase_major"/>
</dbReference>
<dbReference type="GO" id="GO:0042802">
    <property type="term" value="F:identical protein binding"/>
    <property type="evidence" value="ECO:0007669"/>
    <property type="project" value="TreeGrafter"/>
</dbReference>
<reference evidence="8" key="1">
    <citation type="journal article" date="2020" name="ISME J.">
        <title>Gammaproteobacteria mediating utilization of methyl-, sulfur- and petroleum organic compounds in deep ocean hydrothermal plumes.</title>
        <authorList>
            <person name="Zhou Z."/>
            <person name="Liu Y."/>
            <person name="Pan J."/>
            <person name="Cron B.R."/>
            <person name="Toner B.M."/>
            <person name="Anantharaman K."/>
            <person name="Breier J.A."/>
            <person name="Dick G.J."/>
            <person name="Li M."/>
        </authorList>
    </citation>
    <scope>NUCLEOTIDE SEQUENCE</scope>
    <source>
        <strain evidence="8">SZUA-1515</strain>
    </source>
</reference>
<sequence length="375" mass="40953">LKIAKAEGQYVWDVEGRRYLDFHTGHGVALLGHRNPRIVNALKEQMNKLMVATPAFNTEAMEKCLITLSKILPKHLNTVFFQNSGAEAVELALKIAVRTTKRKKILAFINSFHGRTMGALSVTWNPKYREGYGPFPWEVNFIPYNNGEAVDKALSEEYAAVIVEPVQGEGGLAVASGDFLKALQKRSNETGALLIMDEVQAGFGRTGRVWAHEKADVKPDILVAGKSVAGGFPASYVAARQEIADKLSEGIHGSTHGGNPLAAAAIAAGVETLLSESIPEKAAERGGELHKVLQSIVEENNNVFRGVRGEGLMQGLEMRHSPSQLIKILQQNGLITLKSGLTILRFLPPYLITKEDLSSAREIIEESLVKIKKDR</sequence>
<dbReference type="InterPro" id="IPR015424">
    <property type="entry name" value="PyrdxlP-dep_Trfase"/>
</dbReference>
<comment type="caution">
    <text evidence="8">The sequence shown here is derived from an EMBL/GenBank/DDBJ whole genome shotgun (WGS) entry which is preliminary data.</text>
</comment>
<proteinExistence type="inferred from homology"/>
<dbReference type="Gene3D" id="3.90.1150.10">
    <property type="entry name" value="Aspartate Aminotransferase, domain 1"/>
    <property type="match status" value="1"/>
</dbReference>
<evidence type="ECO:0000256" key="6">
    <source>
        <dbReference type="ARBA" id="ARBA00022898"/>
    </source>
</evidence>
<dbReference type="InterPro" id="IPR050103">
    <property type="entry name" value="Class-III_PLP-dep_AT"/>
</dbReference>
<dbReference type="GO" id="GO:0019878">
    <property type="term" value="P:lysine biosynthetic process via aminoadipic acid"/>
    <property type="evidence" value="ECO:0007669"/>
    <property type="project" value="UniProtKB-UniPathway"/>
</dbReference>
<dbReference type="Pfam" id="PF00202">
    <property type="entry name" value="Aminotran_3"/>
    <property type="match status" value="1"/>
</dbReference>
<evidence type="ECO:0000256" key="3">
    <source>
        <dbReference type="ARBA" id="ARBA00022576"/>
    </source>
</evidence>
<dbReference type="EMBL" id="DQVM01000004">
    <property type="protein sequence ID" value="HIQ28964.1"/>
    <property type="molecule type" value="Genomic_DNA"/>
</dbReference>
<gene>
    <name evidence="8" type="ORF">EYH45_00190</name>
</gene>
<keyword evidence="3 8" id="KW-0032">Aminotransferase</keyword>
<keyword evidence="5 8" id="KW-0808">Transferase</keyword>
<dbReference type="PANTHER" id="PTHR11986:SF79">
    <property type="entry name" value="ACETYLORNITHINE AMINOTRANSFERASE, MITOCHONDRIAL"/>
    <property type="match status" value="1"/>
</dbReference>
<evidence type="ECO:0000256" key="1">
    <source>
        <dbReference type="ARBA" id="ARBA00001933"/>
    </source>
</evidence>
<dbReference type="GO" id="GO:0008483">
    <property type="term" value="F:transaminase activity"/>
    <property type="evidence" value="ECO:0007669"/>
    <property type="project" value="UniProtKB-KW"/>
</dbReference>
<keyword evidence="6 7" id="KW-0663">Pyridoxal phosphate</keyword>
<evidence type="ECO:0000256" key="4">
    <source>
        <dbReference type="ARBA" id="ARBA00022605"/>
    </source>
</evidence>
<dbReference type="GO" id="GO:0006526">
    <property type="term" value="P:L-arginine biosynthetic process"/>
    <property type="evidence" value="ECO:0007669"/>
    <property type="project" value="UniProtKB-UniPathway"/>
</dbReference>
<name>A0A833E9A8_CALS0</name>
<dbReference type="PROSITE" id="PS00600">
    <property type="entry name" value="AA_TRANSFER_CLASS_3"/>
    <property type="match status" value="1"/>
</dbReference>
<dbReference type="HAMAP" id="MF_02084">
    <property type="entry name" value="LysJ_aminotrans_3"/>
    <property type="match status" value="1"/>
</dbReference>
<accession>A0A833E9A8</accession>
<evidence type="ECO:0000256" key="7">
    <source>
        <dbReference type="RuleBase" id="RU003560"/>
    </source>
</evidence>
<dbReference type="InterPro" id="IPR015422">
    <property type="entry name" value="PyrdxlP-dep_Trfase_small"/>
</dbReference>
<dbReference type="Gene3D" id="3.40.640.10">
    <property type="entry name" value="Type I PLP-dependent aspartate aminotransferase-like (Major domain)"/>
    <property type="match status" value="1"/>
</dbReference>